<proteinExistence type="predicted"/>
<comment type="caution">
    <text evidence="1">The sequence shown here is derived from an EMBL/GenBank/DDBJ whole genome shotgun (WGS) entry which is preliminary data.</text>
</comment>
<reference evidence="1" key="1">
    <citation type="submission" date="2021-06" db="EMBL/GenBank/DDBJ databases">
        <authorList>
            <person name="Kallberg Y."/>
            <person name="Tangrot J."/>
            <person name="Rosling A."/>
        </authorList>
    </citation>
    <scope>NUCLEOTIDE SEQUENCE</scope>
    <source>
        <strain evidence="1">87-6 pot B 2015</strain>
    </source>
</reference>
<accession>A0A9N9D2X4</accession>
<dbReference type="AlphaFoldDB" id="A0A9N9D2X4"/>
<gene>
    <name evidence="1" type="ORF">FMOSSE_LOCUS10101</name>
</gene>
<sequence>FASLNLEFTNHARYTYIGDEPIVSSDTEFVIRKRNIFVLVVEESQIAVEILTFGSENIRLSKTPKDQTLWAIRKIEVKRLLIGNGLKTGFDLAEPAGRRIVLTALTKIRESLLKTTSNH</sequence>
<protein>
    <submittedName>
        <fullName evidence="1">4864_t:CDS:1</fullName>
    </submittedName>
</protein>
<name>A0A9N9D2X4_FUNMO</name>
<organism evidence="1 2">
    <name type="scientific">Funneliformis mosseae</name>
    <name type="common">Endomycorrhizal fungus</name>
    <name type="synonym">Glomus mosseae</name>
    <dbReference type="NCBI Taxonomy" id="27381"/>
    <lineage>
        <taxon>Eukaryota</taxon>
        <taxon>Fungi</taxon>
        <taxon>Fungi incertae sedis</taxon>
        <taxon>Mucoromycota</taxon>
        <taxon>Glomeromycotina</taxon>
        <taxon>Glomeromycetes</taxon>
        <taxon>Glomerales</taxon>
        <taxon>Glomeraceae</taxon>
        <taxon>Funneliformis</taxon>
    </lineage>
</organism>
<feature type="non-terminal residue" evidence="1">
    <location>
        <position position="1"/>
    </location>
</feature>
<evidence type="ECO:0000313" key="2">
    <source>
        <dbReference type="Proteomes" id="UP000789375"/>
    </source>
</evidence>
<keyword evidence="2" id="KW-1185">Reference proteome</keyword>
<evidence type="ECO:0000313" key="1">
    <source>
        <dbReference type="EMBL" id="CAG8623279.1"/>
    </source>
</evidence>
<dbReference type="EMBL" id="CAJVPP010003201">
    <property type="protein sequence ID" value="CAG8623279.1"/>
    <property type="molecule type" value="Genomic_DNA"/>
</dbReference>
<dbReference type="Proteomes" id="UP000789375">
    <property type="component" value="Unassembled WGS sequence"/>
</dbReference>